<gene>
    <name evidence="3" type="ORF">L2299_04730</name>
</gene>
<proteinExistence type="predicted"/>
<keyword evidence="4" id="KW-1185">Reference proteome</keyword>
<evidence type="ECO:0000259" key="2">
    <source>
        <dbReference type="Pfam" id="PF18731"/>
    </source>
</evidence>
<feature type="region of interest" description="Disordered" evidence="1">
    <location>
        <begin position="169"/>
        <end position="192"/>
    </location>
</feature>
<evidence type="ECO:0000313" key="3">
    <source>
        <dbReference type="EMBL" id="MDF6100352.1"/>
    </source>
</evidence>
<dbReference type="Pfam" id="PF18731">
    <property type="entry name" value="HEPN_Swt1"/>
    <property type="match status" value="1"/>
</dbReference>
<organism evidence="3 4">
    <name type="scientific">Gordonia hongkongensis</name>
    <dbReference type="NCBI Taxonomy" id="1701090"/>
    <lineage>
        <taxon>Bacteria</taxon>
        <taxon>Bacillati</taxon>
        <taxon>Actinomycetota</taxon>
        <taxon>Actinomycetes</taxon>
        <taxon>Mycobacteriales</taxon>
        <taxon>Gordoniaceae</taxon>
        <taxon>Gordonia</taxon>
    </lineage>
</organism>
<dbReference type="EMBL" id="JAKJLQ010000003">
    <property type="protein sequence ID" value="MDF6100352.1"/>
    <property type="molecule type" value="Genomic_DNA"/>
</dbReference>
<sequence>MTFKPNLSVKESLDHLAKRLDPIITARLADDLGGHPWTVVLEILDEKKGYSTGRRYSVHDLQAQLRMVTERLGDFGYPFDDKQRTVSTLGNELRIVRNQLAHMHDFSVEEAFRANDFSVRLLDHFGDDGLDTAKHNRHEALVALASAEGVTEQVAAAAAKAVVGGSTDTEAVSVDTAADEREPESETVTPDPSVLVREPSVIGNKRLAFEPWKVVQIGGVNILDDLPKKSAKEKVRVAAVEIATYEGPIHIDRLIQATAQSFGLERVRSSRQKKLGYQIRQTGLLIDNDKFVWPSEIDPENWGEFRPNDSTSNRPFIHISPIEIANAARFIRTERKELGGDELEAAVLQTFGRKKRTKQVAAHLAKAMTLLGDNTRDH</sequence>
<evidence type="ECO:0000313" key="4">
    <source>
        <dbReference type="Proteomes" id="UP001152308"/>
    </source>
</evidence>
<reference evidence="3" key="1">
    <citation type="journal article" date="2022" name="Data Brief">
        <title>Draft genome sequence data of Gordonia hongkongensis strain EUFUS-Z928 isolated from the octocoral Eunicea fusca.</title>
        <authorList>
            <person name="Sanchez-Suarez J."/>
            <person name="Diaz L."/>
            <person name="Melo-Bolivar J."/>
            <person name="Villamil L."/>
        </authorList>
    </citation>
    <scope>NUCLEOTIDE SEQUENCE</scope>
    <source>
        <strain evidence="3">EUFUS-Z928</strain>
    </source>
</reference>
<dbReference type="Proteomes" id="UP001152308">
    <property type="component" value="Unassembled WGS sequence"/>
</dbReference>
<accession>A0ABT6BQR0</accession>
<comment type="caution">
    <text evidence="3">The sequence shown here is derived from an EMBL/GenBank/DDBJ whole genome shotgun (WGS) entry which is preliminary data.</text>
</comment>
<protein>
    <recommendedName>
        <fullName evidence="2">Swt1-like HEPN domain-containing protein</fullName>
    </recommendedName>
</protein>
<evidence type="ECO:0000256" key="1">
    <source>
        <dbReference type="SAM" id="MobiDB-lite"/>
    </source>
</evidence>
<feature type="domain" description="Swt1-like HEPN" evidence="2">
    <location>
        <begin position="13"/>
        <end position="124"/>
    </location>
</feature>
<dbReference type="InterPro" id="IPR041650">
    <property type="entry name" value="HEPN_Swt1"/>
</dbReference>
<reference evidence="3" key="2">
    <citation type="submission" date="2022-01" db="EMBL/GenBank/DDBJ databases">
        <authorList>
            <person name="Sanchez-Suarez J."/>
            <person name="Villamil L."/>
            <person name="Diaz L.E."/>
        </authorList>
    </citation>
    <scope>NUCLEOTIDE SEQUENCE</scope>
    <source>
        <strain evidence="3">EUFUS-Z928</strain>
    </source>
</reference>
<name>A0ABT6BQR0_9ACTN</name>
<dbReference type="RefSeq" id="WP_277242810.1">
    <property type="nucleotide sequence ID" value="NZ_JAKJLQ010000003.1"/>
</dbReference>